<dbReference type="RefSeq" id="WP_003449543.1">
    <property type="nucleotide sequence ID" value="NZ_AJMR01000076.1"/>
</dbReference>
<organism evidence="5 6">
    <name type="scientific">Metapseudomonas furukawaii</name>
    <name type="common">Pseudomonas furukawaii</name>
    <dbReference type="NCBI Taxonomy" id="1149133"/>
    <lineage>
        <taxon>Bacteria</taxon>
        <taxon>Pseudomonadati</taxon>
        <taxon>Pseudomonadota</taxon>
        <taxon>Gammaproteobacteria</taxon>
        <taxon>Pseudomonadales</taxon>
        <taxon>Pseudomonadaceae</taxon>
        <taxon>Metapseudomonas</taxon>
    </lineage>
</organism>
<dbReference type="eggNOG" id="COG1595">
    <property type="taxonomic scope" value="Bacteria"/>
</dbReference>
<proteinExistence type="inferred from homology"/>
<evidence type="ECO:0000256" key="3">
    <source>
        <dbReference type="ARBA" id="ARBA00023082"/>
    </source>
</evidence>
<dbReference type="InterPro" id="IPR014284">
    <property type="entry name" value="RNA_pol_sigma-70_dom"/>
</dbReference>
<dbReference type="InterPro" id="IPR000792">
    <property type="entry name" value="Tscrpt_reg_LuxR_C"/>
</dbReference>
<dbReference type="InterPro" id="IPR036388">
    <property type="entry name" value="WH-like_DNA-bd_sf"/>
</dbReference>
<dbReference type="GO" id="GO:0006352">
    <property type="term" value="P:DNA-templated transcription initiation"/>
    <property type="evidence" value="ECO:0007669"/>
    <property type="project" value="InterPro"/>
</dbReference>
<comment type="similarity">
    <text evidence="1">Belongs to the sigma-70 factor family. ECF subfamily.</text>
</comment>
<gene>
    <name evidence="5" type="ORF">KF707C_46950</name>
</gene>
<dbReference type="PROSITE" id="PS00622">
    <property type="entry name" value="HTH_LUXR_1"/>
    <property type="match status" value="1"/>
</dbReference>
<dbReference type="InterPro" id="IPR039425">
    <property type="entry name" value="RNA_pol_sigma-70-like"/>
</dbReference>
<dbReference type="InterPro" id="IPR013325">
    <property type="entry name" value="RNA_pol_sigma_r2"/>
</dbReference>
<dbReference type="Gene3D" id="1.10.1740.10">
    <property type="match status" value="1"/>
</dbReference>
<dbReference type="Pfam" id="PF04542">
    <property type="entry name" value="Sigma70_r2"/>
    <property type="match status" value="1"/>
</dbReference>
<evidence type="ECO:0000313" key="5">
    <source>
        <dbReference type="EMBL" id="BAU76383.1"/>
    </source>
</evidence>
<dbReference type="SUPFAM" id="SSF88946">
    <property type="entry name" value="Sigma2 domain of RNA polymerase sigma factors"/>
    <property type="match status" value="1"/>
</dbReference>
<dbReference type="InterPro" id="IPR013249">
    <property type="entry name" value="RNA_pol_sigma70_r4_t2"/>
</dbReference>
<dbReference type="InterPro" id="IPR013324">
    <property type="entry name" value="RNA_pol_sigma_r3/r4-like"/>
</dbReference>
<dbReference type="CDD" id="cd06171">
    <property type="entry name" value="Sigma70_r4"/>
    <property type="match status" value="1"/>
</dbReference>
<dbReference type="GO" id="GO:0016987">
    <property type="term" value="F:sigma factor activity"/>
    <property type="evidence" value="ECO:0007669"/>
    <property type="project" value="UniProtKB-KW"/>
</dbReference>
<keyword evidence="3" id="KW-0731">Sigma factor</keyword>
<keyword evidence="2" id="KW-0805">Transcription regulation</keyword>
<dbReference type="NCBIfam" id="TIGR02937">
    <property type="entry name" value="sigma70-ECF"/>
    <property type="match status" value="1"/>
</dbReference>
<dbReference type="SUPFAM" id="SSF88659">
    <property type="entry name" value="Sigma3 and sigma4 domains of RNA polymerase sigma factors"/>
    <property type="match status" value="1"/>
</dbReference>
<evidence type="ECO:0000313" key="6">
    <source>
        <dbReference type="Proteomes" id="UP000218554"/>
    </source>
</evidence>
<dbReference type="InterPro" id="IPR007627">
    <property type="entry name" value="RNA_pol_sigma70_r2"/>
</dbReference>
<dbReference type="GO" id="GO:0003677">
    <property type="term" value="F:DNA binding"/>
    <property type="evidence" value="ECO:0007669"/>
    <property type="project" value="InterPro"/>
</dbReference>
<dbReference type="EMBL" id="AP014862">
    <property type="protein sequence ID" value="BAU76383.1"/>
    <property type="molecule type" value="Genomic_DNA"/>
</dbReference>
<accession>A0A143SX88</accession>
<dbReference type="PANTHER" id="PTHR43133">
    <property type="entry name" value="RNA POLYMERASE ECF-TYPE SIGMA FACTO"/>
    <property type="match status" value="1"/>
</dbReference>
<protein>
    <submittedName>
        <fullName evidence="5">Sigma factor, ECF subfamily</fullName>
    </submittedName>
</protein>
<dbReference type="Pfam" id="PF08281">
    <property type="entry name" value="Sigma70_r4_2"/>
    <property type="match status" value="1"/>
</dbReference>
<dbReference type="NCBIfam" id="NF009180">
    <property type="entry name" value="PRK12528.1"/>
    <property type="match status" value="1"/>
</dbReference>
<dbReference type="PANTHER" id="PTHR43133:SF63">
    <property type="entry name" value="RNA POLYMERASE SIGMA FACTOR FECI-RELATED"/>
    <property type="match status" value="1"/>
</dbReference>
<accession>L8MH15</accession>
<evidence type="ECO:0000256" key="2">
    <source>
        <dbReference type="ARBA" id="ARBA00023015"/>
    </source>
</evidence>
<dbReference type="FunFam" id="1.10.1740.10:FF:000009">
    <property type="entry name" value="RNA polymerase sigma factor"/>
    <property type="match status" value="1"/>
</dbReference>
<keyword evidence="4" id="KW-0804">Transcription</keyword>
<name>L8MH15_METFU</name>
<sequence length="174" mass="19650">MNHGADAIPPPPADSLHRLYSDHHGWLSNWLRRRLGCPQNAADLAQDTFLRLLTAREQPVILEPRAFLTTIARRVLANHFRRQEIERAYLEALAAQPEALVPSEESRALILETLVELDRLLDGLPPLAKRVFLLAQVDGLTYAEIATELDISLSTVKRHMVRAAQRCYFGESLP</sequence>
<keyword evidence="6" id="KW-1185">Reference proteome</keyword>
<dbReference type="KEGG" id="pfuw:KF707C_46950"/>
<evidence type="ECO:0000256" key="1">
    <source>
        <dbReference type="ARBA" id="ARBA00010641"/>
    </source>
</evidence>
<dbReference type="Proteomes" id="UP000218554">
    <property type="component" value="Chromosome"/>
</dbReference>
<reference evidence="5 6" key="2">
    <citation type="journal article" date="2017" name="Int. J. Syst. Evol. Microbiol.">
        <title>Pseudomonas furukawaii sp. nov., a polychlorinated biphenyl-degrading bacterium isolated from biphenyl-contaminated soil in Japan.</title>
        <authorList>
            <person name="Kimura N."/>
            <person name="Watanabe T."/>
            <person name="Suenaga H."/>
            <person name="Fujihara H."/>
            <person name="Futagami T."/>
            <person name="Goto M."/>
            <person name="Hanada S."/>
            <person name="Hirose J."/>
        </authorList>
    </citation>
    <scope>NUCLEOTIDE SEQUENCE [LARGE SCALE GENOMIC DNA]</scope>
    <source>
        <strain evidence="6">DSM 10086 / NBRC 110670 / KF707</strain>
    </source>
</reference>
<dbReference type="Gene3D" id="1.10.10.10">
    <property type="entry name" value="Winged helix-like DNA-binding domain superfamily/Winged helix DNA-binding domain"/>
    <property type="match status" value="1"/>
</dbReference>
<reference evidence="6" key="1">
    <citation type="submission" date="2015-05" db="EMBL/GenBank/DDBJ databases">
        <title>Draft genome sequencing of a biphenyl-degrading bacterium, Pseudomonas balearica KF707 (=NBRC110670).</title>
        <authorList>
            <person name="Kimura N."/>
            <person name="Hirose J."/>
            <person name="Watanabe T."/>
            <person name="Suenaga H."/>
            <person name="Fujihara H."/>
            <person name="Noguchi M."/>
            <person name="Hashimoto M."/>
            <person name="Shimodaira J."/>
            <person name="Tsuchikane K."/>
            <person name="Hosoyama A."/>
            <person name="Yamazoe A."/>
            <person name="Fujita N."/>
            <person name="Furukawa K."/>
        </authorList>
    </citation>
    <scope>NUCLEOTIDE SEQUENCE [LARGE SCALE GENOMIC DNA]</scope>
    <source>
        <strain evidence="6">DSM 10086 / NBRC 110670 / KF707</strain>
    </source>
</reference>
<dbReference type="AlphaFoldDB" id="L8MH15"/>
<evidence type="ECO:0000256" key="4">
    <source>
        <dbReference type="ARBA" id="ARBA00023163"/>
    </source>
</evidence>